<dbReference type="EMBL" id="CP123385">
    <property type="protein sequence ID" value="XCC95713.1"/>
    <property type="molecule type" value="Genomic_DNA"/>
</dbReference>
<gene>
    <name evidence="2" type="ORF">PVT71_21775</name>
</gene>
<accession>A0AAU8AL86</accession>
<dbReference type="SUPFAM" id="SSF160719">
    <property type="entry name" value="gpW/gp25-like"/>
    <property type="match status" value="1"/>
</dbReference>
<dbReference type="InterPro" id="IPR007048">
    <property type="entry name" value="IraD/Gp25-like"/>
</dbReference>
<dbReference type="Pfam" id="PF04965">
    <property type="entry name" value="GPW_gp25"/>
    <property type="match status" value="1"/>
</dbReference>
<evidence type="ECO:0000313" key="2">
    <source>
        <dbReference type="EMBL" id="XCC95713.1"/>
    </source>
</evidence>
<dbReference type="AlphaFoldDB" id="A0AAU8AL86"/>
<name>A0AAU8AL86_9RHOB</name>
<sequence length="123" mass="13365">MQLDFPYHFDGRDRTAEISEEGHIRDLIHQILFTNPGERVMRPEFGAGVHQLVFGPASVETAATSELMIRGALQQYLGQRIAVEEVRSEAEGPAIRITIVYILLRSGARQSASFTAGGAGGGP</sequence>
<reference evidence="2" key="1">
    <citation type="submission" date="2023-02" db="EMBL/GenBank/DDBJ databases">
        <title>Description and genomic characterization of Salipiger bruguierae sp. nov., isolated from the sediment of mangrove plant Bruguiera sexangula.</title>
        <authorList>
            <person name="Long M."/>
        </authorList>
    </citation>
    <scope>NUCLEOTIDE SEQUENCE</scope>
    <source>
        <strain evidence="2">H15</strain>
    </source>
</reference>
<dbReference type="Gene3D" id="3.10.450.40">
    <property type="match status" value="1"/>
</dbReference>
<feature type="domain" description="IraD/Gp25-like" evidence="1">
    <location>
        <begin position="20"/>
        <end position="104"/>
    </location>
</feature>
<organism evidence="2">
    <name type="scientific">Alloyangia sp. H15</name>
    <dbReference type="NCBI Taxonomy" id="3029062"/>
    <lineage>
        <taxon>Bacteria</taxon>
        <taxon>Pseudomonadati</taxon>
        <taxon>Pseudomonadota</taxon>
        <taxon>Alphaproteobacteria</taxon>
        <taxon>Rhodobacterales</taxon>
        <taxon>Roseobacteraceae</taxon>
        <taxon>Alloyangia</taxon>
    </lineage>
</organism>
<protein>
    <submittedName>
        <fullName evidence="2">GPW/gp25 family protein</fullName>
    </submittedName>
</protein>
<proteinExistence type="predicted"/>
<dbReference type="RefSeq" id="WP_353474579.1">
    <property type="nucleotide sequence ID" value="NZ_CP123385.1"/>
</dbReference>
<evidence type="ECO:0000259" key="1">
    <source>
        <dbReference type="Pfam" id="PF04965"/>
    </source>
</evidence>